<feature type="non-terminal residue" evidence="2">
    <location>
        <position position="1"/>
    </location>
</feature>
<organism evidence="2">
    <name type="scientific">gut metagenome</name>
    <dbReference type="NCBI Taxonomy" id="749906"/>
    <lineage>
        <taxon>unclassified sequences</taxon>
        <taxon>metagenomes</taxon>
        <taxon>organismal metagenomes</taxon>
    </lineage>
</organism>
<keyword evidence="2" id="KW-0413">Isomerase</keyword>
<evidence type="ECO:0000313" key="2">
    <source>
        <dbReference type="EMBL" id="EJW97378.1"/>
    </source>
</evidence>
<dbReference type="SUPFAM" id="SSF53850">
    <property type="entry name" value="Periplasmic binding protein-like II"/>
    <property type="match status" value="1"/>
</dbReference>
<evidence type="ECO:0000259" key="1">
    <source>
        <dbReference type="Pfam" id="PF00800"/>
    </source>
</evidence>
<comment type="caution">
    <text evidence="2">The sequence shown here is derived from an EMBL/GenBank/DDBJ whole genome shotgun (WGS) entry which is preliminary data.</text>
</comment>
<gene>
    <name evidence="2" type="ORF">EVA_14514</name>
</gene>
<sequence>IVDERIEQCLLGTKEATLNDVKWVYSKDQALWQSKDFLDRLKRRNDRISQYRHGCSICGQSKR</sequence>
<dbReference type="GO" id="GO:0009094">
    <property type="term" value="P:L-phenylalanine biosynthetic process"/>
    <property type="evidence" value="ECO:0007669"/>
    <property type="project" value="InterPro"/>
</dbReference>
<dbReference type="EMBL" id="AMCI01004794">
    <property type="protein sequence ID" value="EJW97378.1"/>
    <property type="molecule type" value="Genomic_DNA"/>
</dbReference>
<name>J9FSA0_9ZZZZ</name>
<dbReference type="EC" id="5.4.99.5" evidence="2"/>
<protein>
    <submittedName>
        <fullName evidence="2">Protein containing Prephenate dehydratase domain protein</fullName>
        <ecNumber evidence="2">5.4.99.5</ecNumber>
    </submittedName>
</protein>
<dbReference type="AlphaFoldDB" id="J9FSA0"/>
<feature type="domain" description="Prephenate dehydratase" evidence="1">
    <location>
        <begin position="5"/>
        <end position="42"/>
    </location>
</feature>
<dbReference type="GO" id="GO:0004664">
    <property type="term" value="F:prephenate dehydratase activity"/>
    <property type="evidence" value="ECO:0007669"/>
    <property type="project" value="InterPro"/>
</dbReference>
<dbReference type="GO" id="GO:0004106">
    <property type="term" value="F:chorismate mutase activity"/>
    <property type="evidence" value="ECO:0007669"/>
    <property type="project" value="UniProtKB-EC"/>
</dbReference>
<dbReference type="InterPro" id="IPR001086">
    <property type="entry name" value="Preph_deHydtase"/>
</dbReference>
<reference evidence="2" key="1">
    <citation type="journal article" date="2012" name="PLoS ONE">
        <title>Gene sets for utilization of primary and secondary nutrition supplies in the distal gut of endangered iberian lynx.</title>
        <authorList>
            <person name="Alcaide M."/>
            <person name="Messina E."/>
            <person name="Richter M."/>
            <person name="Bargiela R."/>
            <person name="Peplies J."/>
            <person name="Huws S.A."/>
            <person name="Newbold C.J."/>
            <person name="Golyshin P.N."/>
            <person name="Simon M.A."/>
            <person name="Lopez G."/>
            <person name="Yakimov M.M."/>
            <person name="Ferrer M."/>
        </authorList>
    </citation>
    <scope>NUCLEOTIDE SEQUENCE</scope>
</reference>
<dbReference type="Gene3D" id="3.40.190.10">
    <property type="entry name" value="Periplasmic binding protein-like II"/>
    <property type="match status" value="1"/>
</dbReference>
<accession>J9FSA0</accession>
<proteinExistence type="predicted"/>
<dbReference type="Pfam" id="PF00800">
    <property type="entry name" value="PDT"/>
    <property type="match status" value="1"/>
</dbReference>